<feature type="repeat" description="PPR" evidence="3">
    <location>
        <begin position="44"/>
        <end position="78"/>
    </location>
</feature>
<dbReference type="GO" id="GO:0042134">
    <property type="term" value="F:rRNA primary transcript binding"/>
    <property type="evidence" value="ECO:0007669"/>
    <property type="project" value="TreeGrafter"/>
</dbReference>
<gene>
    <name evidence="4" type="ORF">HPP92_014569</name>
</gene>
<evidence type="ECO:0000256" key="1">
    <source>
        <dbReference type="ARBA" id="ARBA00007626"/>
    </source>
</evidence>
<feature type="repeat" description="PPR" evidence="3">
    <location>
        <begin position="255"/>
        <end position="289"/>
    </location>
</feature>
<evidence type="ECO:0000313" key="4">
    <source>
        <dbReference type="EMBL" id="KAG0472712.1"/>
    </source>
</evidence>
<name>A0A835QPT0_VANPL</name>
<feature type="repeat" description="PPR" evidence="3">
    <location>
        <begin position="9"/>
        <end position="43"/>
    </location>
</feature>
<dbReference type="EMBL" id="JADCNL010000007">
    <property type="protein sequence ID" value="KAG0472712.1"/>
    <property type="molecule type" value="Genomic_DNA"/>
</dbReference>
<dbReference type="Pfam" id="PF01535">
    <property type="entry name" value="PPR"/>
    <property type="match status" value="2"/>
</dbReference>
<evidence type="ECO:0000256" key="3">
    <source>
        <dbReference type="PROSITE-ProRule" id="PRU00708"/>
    </source>
</evidence>
<dbReference type="AlphaFoldDB" id="A0A835QPT0"/>
<keyword evidence="2" id="KW-0677">Repeat</keyword>
<dbReference type="GO" id="GO:0045727">
    <property type="term" value="P:positive regulation of translation"/>
    <property type="evidence" value="ECO:0007669"/>
    <property type="project" value="TreeGrafter"/>
</dbReference>
<dbReference type="OrthoDB" id="1689567at2759"/>
<dbReference type="Gene3D" id="1.25.40.10">
    <property type="entry name" value="Tetratricopeptide repeat domain"/>
    <property type="match status" value="3"/>
</dbReference>
<feature type="repeat" description="PPR" evidence="3">
    <location>
        <begin position="220"/>
        <end position="254"/>
    </location>
</feature>
<dbReference type="GO" id="GO:0003729">
    <property type="term" value="F:mRNA binding"/>
    <property type="evidence" value="ECO:0007669"/>
    <property type="project" value="TreeGrafter"/>
</dbReference>
<dbReference type="Proteomes" id="UP000636800">
    <property type="component" value="Chromosome 7"/>
</dbReference>
<dbReference type="Pfam" id="PF13041">
    <property type="entry name" value="PPR_2"/>
    <property type="match status" value="2"/>
</dbReference>
<dbReference type="SUPFAM" id="SSF48452">
    <property type="entry name" value="TPR-like"/>
    <property type="match status" value="1"/>
</dbReference>
<evidence type="ECO:0000256" key="2">
    <source>
        <dbReference type="ARBA" id="ARBA00022737"/>
    </source>
</evidence>
<protein>
    <recommendedName>
        <fullName evidence="6">Pentatricopeptide repeat-containing protein</fullName>
    </recommendedName>
</protein>
<dbReference type="PANTHER" id="PTHR47447:SF3">
    <property type="entry name" value="OS03G0856100 PROTEIN"/>
    <property type="match status" value="1"/>
</dbReference>
<sequence length="402" mass="45230">MIELGVPFDNITYSTLITCAKRCRRFDRALNWFDRIYRAGLIPDEVTYSSILDVYAELGRREDAIVLYERARAGGWTPDPVVFSVLTKMFRAAADYDGIRYVLKEMSTLGVKPNVVVYNTLLEAIGMVGEPGLAKILFDEMLAAGLAPDEKTLTALLKIYRKARWGRDALELWERMRANKWPVDLILYNTLLSVCADFGLEEEAESLFVEVQNCLQVRPDDFTYTSMIKTYCSVGKVDSALEMLDKMLDGGVKPNVMGCTCLMQCLGRAKRIDDAVRVFDIAVGRGIKPDDRICGCLLSLASMCCESEMTKVLSCLERASPRLVMLIRMLGDGEVQFAEVRKELRSILNDAADDVRKPFCNCLIDICRNRDIPLGEAANCCILERSLDYTLDCKTMVLQNGR</sequence>
<organism evidence="4 5">
    <name type="scientific">Vanilla planifolia</name>
    <name type="common">Vanilla</name>
    <dbReference type="NCBI Taxonomy" id="51239"/>
    <lineage>
        <taxon>Eukaryota</taxon>
        <taxon>Viridiplantae</taxon>
        <taxon>Streptophyta</taxon>
        <taxon>Embryophyta</taxon>
        <taxon>Tracheophyta</taxon>
        <taxon>Spermatophyta</taxon>
        <taxon>Magnoliopsida</taxon>
        <taxon>Liliopsida</taxon>
        <taxon>Asparagales</taxon>
        <taxon>Orchidaceae</taxon>
        <taxon>Vanilloideae</taxon>
        <taxon>Vanilleae</taxon>
        <taxon>Vanilla</taxon>
    </lineage>
</organism>
<proteinExistence type="inferred from homology"/>
<dbReference type="InterPro" id="IPR002885">
    <property type="entry name" value="PPR_rpt"/>
</dbReference>
<feature type="repeat" description="PPR" evidence="3">
    <location>
        <begin position="149"/>
        <end position="183"/>
    </location>
</feature>
<dbReference type="InterPro" id="IPR011990">
    <property type="entry name" value="TPR-like_helical_dom_sf"/>
</dbReference>
<evidence type="ECO:0008006" key="6">
    <source>
        <dbReference type="Google" id="ProtNLM"/>
    </source>
</evidence>
<dbReference type="PANTHER" id="PTHR47447">
    <property type="entry name" value="OS03G0856100 PROTEIN"/>
    <property type="match status" value="1"/>
</dbReference>
<feature type="repeat" description="PPR" evidence="3">
    <location>
        <begin position="114"/>
        <end position="148"/>
    </location>
</feature>
<evidence type="ECO:0000313" key="5">
    <source>
        <dbReference type="Proteomes" id="UP000636800"/>
    </source>
</evidence>
<keyword evidence="5" id="KW-1185">Reference proteome</keyword>
<dbReference type="Pfam" id="PF12854">
    <property type="entry name" value="PPR_1"/>
    <property type="match status" value="1"/>
</dbReference>
<comment type="similarity">
    <text evidence="1">Belongs to the PPR family. P subfamily.</text>
</comment>
<dbReference type="NCBIfam" id="TIGR00756">
    <property type="entry name" value="PPR"/>
    <property type="match status" value="6"/>
</dbReference>
<comment type="caution">
    <text evidence="4">The sequence shown here is derived from an EMBL/GenBank/DDBJ whole genome shotgun (WGS) entry which is preliminary data.</text>
</comment>
<dbReference type="GO" id="GO:0009570">
    <property type="term" value="C:chloroplast stroma"/>
    <property type="evidence" value="ECO:0007669"/>
    <property type="project" value="TreeGrafter"/>
</dbReference>
<reference evidence="4 5" key="1">
    <citation type="journal article" date="2020" name="Nat. Food">
        <title>A phased Vanilla planifolia genome enables genetic improvement of flavour and production.</title>
        <authorList>
            <person name="Hasing T."/>
            <person name="Tang H."/>
            <person name="Brym M."/>
            <person name="Khazi F."/>
            <person name="Huang T."/>
            <person name="Chambers A.H."/>
        </authorList>
    </citation>
    <scope>NUCLEOTIDE SEQUENCE [LARGE SCALE GENOMIC DNA]</scope>
    <source>
        <tissue evidence="4">Leaf</tissue>
    </source>
</reference>
<accession>A0A835QPT0</accession>
<dbReference type="PROSITE" id="PS51375">
    <property type="entry name" value="PPR"/>
    <property type="match status" value="6"/>
</dbReference>